<gene>
    <name evidence="4" type="primary">LOC107227248</name>
</gene>
<evidence type="ECO:0000256" key="2">
    <source>
        <dbReference type="SAM" id="SignalP"/>
    </source>
</evidence>
<sequence length="360" mass="40638">MTVKVHGWIWTILAMGYLVCLVCTEDNQTVCHKVVRNLESHLIPYQSNYTETCWLFLTCARSRTKYINESYMTYRLEKKYCDGFRNASGTCQDLRCKKRANALTCDCENNPGECLHTCKTCYQRINTKSQCHKLYYFGEDKISHSASCPKVCGKKWRKVTKVCNCPGGYVSNGAACQPECKQGCLHGICQAPNYCKCYCGWGGPSCGEAQLCLVASPIPGSDRDISQHAVLSKPCIADRSYAREALPACHQKCPEELYKKAAFYISPSKTNGLTYYLIPIYTNCSTTELDETFLEKHNNLIAGVMLGILASLAIIWIFYIACIVKQKRRTESMPSDKIVQYNSNEFMEENSIYVATTNDN</sequence>
<reference evidence="4" key="1">
    <citation type="submission" date="2025-08" db="UniProtKB">
        <authorList>
            <consortium name="RefSeq"/>
        </authorList>
    </citation>
    <scope>IDENTIFICATION</scope>
    <source>
        <tissue evidence="4">Thorax and Abdomen</tissue>
    </source>
</reference>
<keyword evidence="1" id="KW-0472">Membrane</keyword>
<feature type="transmembrane region" description="Helical" evidence="1">
    <location>
        <begin position="300"/>
        <end position="324"/>
    </location>
</feature>
<dbReference type="Gene3D" id="2.10.25.10">
    <property type="entry name" value="Laminin"/>
    <property type="match status" value="1"/>
</dbReference>
<name>A0A6J0CCD7_NEOLC</name>
<accession>A0A6J0CCD7</accession>
<dbReference type="OrthoDB" id="10045365at2759"/>
<dbReference type="KEGG" id="nlo:107227248"/>
<protein>
    <submittedName>
        <fullName evidence="4">Uncharacterized protein LOC107227248</fullName>
    </submittedName>
</protein>
<keyword evidence="1" id="KW-1133">Transmembrane helix</keyword>
<keyword evidence="2" id="KW-0732">Signal</keyword>
<keyword evidence="1" id="KW-0812">Transmembrane</keyword>
<proteinExistence type="predicted"/>
<evidence type="ECO:0000313" key="4">
    <source>
        <dbReference type="RefSeq" id="XP_015523829.2"/>
    </source>
</evidence>
<keyword evidence="3" id="KW-1185">Reference proteome</keyword>
<evidence type="ECO:0000313" key="3">
    <source>
        <dbReference type="Proteomes" id="UP000829291"/>
    </source>
</evidence>
<feature type="chain" id="PRO_5047039755" evidence="2">
    <location>
        <begin position="25"/>
        <end position="360"/>
    </location>
</feature>
<feature type="signal peptide" evidence="2">
    <location>
        <begin position="1"/>
        <end position="24"/>
    </location>
</feature>
<dbReference type="Proteomes" id="UP000829291">
    <property type="component" value="Chromosome 4"/>
</dbReference>
<dbReference type="GeneID" id="107227248"/>
<evidence type="ECO:0000256" key="1">
    <source>
        <dbReference type="SAM" id="Phobius"/>
    </source>
</evidence>
<dbReference type="RefSeq" id="XP_015523829.2">
    <property type="nucleotide sequence ID" value="XM_015668343.2"/>
</dbReference>
<dbReference type="InParanoid" id="A0A6J0CCD7"/>
<organism evidence="4">
    <name type="scientific">Neodiprion lecontei</name>
    <name type="common">Redheaded pine sawfly</name>
    <dbReference type="NCBI Taxonomy" id="441921"/>
    <lineage>
        <taxon>Eukaryota</taxon>
        <taxon>Metazoa</taxon>
        <taxon>Ecdysozoa</taxon>
        <taxon>Arthropoda</taxon>
        <taxon>Hexapoda</taxon>
        <taxon>Insecta</taxon>
        <taxon>Pterygota</taxon>
        <taxon>Neoptera</taxon>
        <taxon>Endopterygota</taxon>
        <taxon>Hymenoptera</taxon>
        <taxon>Tenthredinoidea</taxon>
        <taxon>Diprionidae</taxon>
        <taxon>Diprioninae</taxon>
        <taxon>Neodiprion</taxon>
    </lineage>
</organism>